<gene>
    <name evidence="3" type="ORF">QYE76_025776</name>
</gene>
<evidence type="ECO:0000313" key="4">
    <source>
        <dbReference type="Proteomes" id="UP001231189"/>
    </source>
</evidence>
<protein>
    <recommendedName>
        <fullName evidence="2">DUF3615 domain-containing protein</fullName>
    </recommendedName>
</protein>
<keyword evidence="4" id="KW-1185">Reference proteome</keyword>
<sequence>MDDMDTDAPEGGVGAARPEESVVADTTAAPAALDESTSRLAPALQPRPAAVAAAPRKRTPGRWRRIPRPERTEEYLWHPRDHSPCVKAMMDECDLITLKNIEQIENMREEDCDLFTEQDRLDFHAFKKKMIPALRGIVDSKPENTFFTYTKFSDTPEEHLTAEGMEAQILARLPERQPCKQAKDFAELALAHYNENSTCEFKLTTTLLSNCFSESSGTTYGHVNFTAVPQEETVVQPTTSEAKRLFFAELMLTSRLQGYANANHMRVLRVCTIDDDSCYGGCHEIFRKIDHKMRDDMDYERCHACSDRIKHPNGQLFNGGHNSTRMPYYSAL</sequence>
<dbReference type="Pfam" id="PF12274">
    <property type="entry name" value="DUF3615"/>
    <property type="match status" value="1"/>
</dbReference>
<dbReference type="Proteomes" id="UP001231189">
    <property type="component" value="Unassembled WGS sequence"/>
</dbReference>
<dbReference type="PANTHER" id="PTHR34710:SF13">
    <property type="entry name" value="OS05G0547600 PROTEIN"/>
    <property type="match status" value="1"/>
</dbReference>
<organism evidence="3 4">
    <name type="scientific">Lolium multiflorum</name>
    <name type="common">Italian ryegrass</name>
    <name type="synonym">Lolium perenne subsp. multiflorum</name>
    <dbReference type="NCBI Taxonomy" id="4521"/>
    <lineage>
        <taxon>Eukaryota</taxon>
        <taxon>Viridiplantae</taxon>
        <taxon>Streptophyta</taxon>
        <taxon>Embryophyta</taxon>
        <taxon>Tracheophyta</taxon>
        <taxon>Spermatophyta</taxon>
        <taxon>Magnoliopsida</taxon>
        <taxon>Liliopsida</taxon>
        <taxon>Poales</taxon>
        <taxon>Poaceae</taxon>
        <taxon>BOP clade</taxon>
        <taxon>Pooideae</taxon>
        <taxon>Poodae</taxon>
        <taxon>Poeae</taxon>
        <taxon>Poeae Chloroplast Group 2 (Poeae type)</taxon>
        <taxon>Loliodinae</taxon>
        <taxon>Loliinae</taxon>
        <taxon>Lolium</taxon>
    </lineage>
</organism>
<feature type="compositionally biased region" description="Basic residues" evidence="1">
    <location>
        <begin position="55"/>
        <end position="64"/>
    </location>
</feature>
<dbReference type="EMBL" id="JAUUTY010000006">
    <property type="protein sequence ID" value="KAK1620259.1"/>
    <property type="molecule type" value="Genomic_DNA"/>
</dbReference>
<evidence type="ECO:0000313" key="3">
    <source>
        <dbReference type="EMBL" id="KAK1620259.1"/>
    </source>
</evidence>
<feature type="domain" description="DUF3615" evidence="2">
    <location>
        <begin position="186"/>
        <end position="312"/>
    </location>
</feature>
<proteinExistence type="predicted"/>
<evidence type="ECO:0000259" key="2">
    <source>
        <dbReference type="Pfam" id="PF12274"/>
    </source>
</evidence>
<name>A0AAD8RHG2_LOLMU</name>
<feature type="region of interest" description="Disordered" evidence="1">
    <location>
        <begin position="1"/>
        <end position="64"/>
    </location>
</feature>
<comment type="caution">
    <text evidence="3">The sequence shown here is derived from an EMBL/GenBank/DDBJ whole genome shotgun (WGS) entry which is preliminary data.</text>
</comment>
<reference evidence="3" key="1">
    <citation type="submission" date="2023-07" db="EMBL/GenBank/DDBJ databases">
        <title>A chromosome-level genome assembly of Lolium multiflorum.</title>
        <authorList>
            <person name="Chen Y."/>
            <person name="Copetti D."/>
            <person name="Kolliker R."/>
            <person name="Studer B."/>
        </authorList>
    </citation>
    <scope>NUCLEOTIDE SEQUENCE</scope>
    <source>
        <strain evidence="3">02402/16</strain>
        <tissue evidence="3">Leaf</tissue>
    </source>
</reference>
<feature type="compositionally biased region" description="Low complexity" evidence="1">
    <location>
        <begin position="39"/>
        <end position="54"/>
    </location>
</feature>
<dbReference type="AlphaFoldDB" id="A0AAD8RHG2"/>
<dbReference type="PANTHER" id="PTHR34710">
    <property type="entry name" value="OS03G0834100 PROTEIN"/>
    <property type="match status" value="1"/>
</dbReference>
<accession>A0AAD8RHG2</accession>
<evidence type="ECO:0000256" key="1">
    <source>
        <dbReference type="SAM" id="MobiDB-lite"/>
    </source>
</evidence>
<dbReference type="InterPro" id="IPR022059">
    <property type="entry name" value="DUF3615"/>
</dbReference>